<dbReference type="AlphaFoldDB" id="A0A7R8V1B8"/>
<dbReference type="Proteomes" id="UP000594454">
    <property type="component" value="Chromosome 5"/>
</dbReference>
<reference evidence="1 2" key="1">
    <citation type="submission" date="2020-11" db="EMBL/GenBank/DDBJ databases">
        <authorList>
            <person name="Wallbank WR R."/>
            <person name="Pardo Diaz C."/>
            <person name="Kozak K."/>
            <person name="Martin S."/>
            <person name="Jiggins C."/>
            <person name="Moest M."/>
            <person name="Warren A I."/>
            <person name="Generalovic N T."/>
            <person name="Byers J.R.P. K."/>
            <person name="Montejo-Kovacevich G."/>
            <person name="Yen C E."/>
        </authorList>
    </citation>
    <scope>NUCLEOTIDE SEQUENCE [LARGE SCALE GENOMIC DNA]</scope>
</reference>
<gene>
    <name evidence="1" type="ORF">HERILL_LOCUS13512</name>
</gene>
<evidence type="ECO:0000313" key="1">
    <source>
        <dbReference type="EMBL" id="CAD7091066.1"/>
    </source>
</evidence>
<dbReference type="EMBL" id="LR899013">
    <property type="protein sequence ID" value="CAD7091066.1"/>
    <property type="molecule type" value="Genomic_DNA"/>
</dbReference>
<proteinExistence type="predicted"/>
<accession>A0A7R8V1B8</accession>
<dbReference type="InParanoid" id="A0A7R8V1B8"/>
<protein>
    <submittedName>
        <fullName evidence="1">Uncharacterized protein</fullName>
    </submittedName>
</protein>
<dbReference type="OMA" id="CIIMRNK"/>
<dbReference type="OrthoDB" id="686784at2759"/>
<evidence type="ECO:0000313" key="2">
    <source>
        <dbReference type="Proteomes" id="UP000594454"/>
    </source>
</evidence>
<keyword evidence="2" id="KW-1185">Reference proteome</keyword>
<organism evidence="1 2">
    <name type="scientific">Hermetia illucens</name>
    <name type="common">Black soldier fly</name>
    <dbReference type="NCBI Taxonomy" id="343691"/>
    <lineage>
        <taxon>Eukaryota</taxon>
        <taxon>Metazoa</taxon>
        <taxon>Ecdysozoa</taxon>
        <taxon>Arthropoda</taxon>
        <taxon>Hexapoda</taxon>
        <taxon>Insecta</taxon>
        <taxon>Pterygota</taxon>
        <taxon>Neoptera</taxon>
        <taxon>Endopterygota</taxon>
        <taxon>Diptera</taxon>
        <taxon>Brachycera</taxon>
        <taxon>Stratiomyomorpha</taxon>
        <taxon>Stratiomyidae</taxon>
        <taxon>Hermetiinae</taxon>
        <taxon>Hermetia</taxon>
    </lineage>
</organism>
<name>A0A7R8V1B8_HERIL</name>
<sequence>MTAIISTYRHDYTAPKNARYSFLKKVQINADPCKEICPCVEEKPRADLSKLGEKCETTNWTGTAPAEKMDVPHMAAEPPLMAREASTDPCFHDQPNRFLKTISNTYPDLYERLKNMPHDELRRSIENSRFRTTYQVDYCHLDEHAPRFYEDSKERKDEAQYRMAKLNDPCEMFDTNEYQVKGRFGGGDGPFGGGKEEAPLEEIKMYKPVKEAPKQEEGRKSTSHWDAGKFTKQLNLSEYMDTMCRTGLIVLESNLHDHSACRKGKNCNHVIKSKDPKGLKLLINKFQ</sequence>